<keyword evidence="1" id="KW-0472">Membrane</keyword>
<proteinExistence type="predicted"/>
<feature type="transmembrane region" description="Helical" evidence="1">
    <location>
        <begin position="39"/>
        <end position="59"/>
    </location>
</feature>
<accession>A0A812EK80</accession>
<dbReference type="Proteomes" id="UP000597762">
    <property type="component" value="Unassembled WGS sequence"/>
</dbReference>
<keyword evidence="3" id="KW-1185">Reference proteome</keyword>
<name>A0A812EK80_ACAPH</name>
<organism evidence="2 3">
    <name type="scientific">Acanthosepion pharaonis</name>
    <name type="common">Pharaoh cuttlefish</name>
    <name type="synonym">Sepia pharaonis</name>
    <dbReference type="NCBI Taxonomy" id="158019"/>
    <lineage>
        <taxon>Eukaryota</taxon>
        <taxon>Metazoa</taxon>
        <taxon>Spiralia</taxon>
        <taxon>Lophotrochozoa</taxon>
        <taxon>Mollusca</taxon>
        <taxon>Cephalopoda</taxon>
        <taxon>Coleoidea</taxon>
        <taxon>Decapodiformes</taxon>
        <taxon>Sepiida</taxon>
        <taxon>Sepiina</taxon>
        <taxon>Sepiidae</taxon>
        <taxon>Acanthosepion</taxon>
    </lineage>
</organism>
<gene>
    <name evidence="2" type="ORF">SPHA_74621</name>
</gene>
<keyword evidence="1" id="KW-1133">Transmembrane helix</keyword>
<evidence type="ECO:0000256" key="1">
    <source>
        <dbReference type="SAM" id="Phobius"/>
    </source>
</evidence>
<reference evidence="2" key="1">
    <citation type="submission" date="2021-01" db="EMBL/GenBank/DDBJ databases">
        <authorList>
            <person name="Li R."/>
            <person name="Bekaert M."/>
        </authorList>
    </citation>
    <scope>NUCLEOTIDE SEQUENCE</scope>
    <source>
        <strain evidence="2">Farmed</strain>
    </source>
</reference>
<evidence type="ECO:0000313" key="3">
    <source>
        <dbReference type="Proteomes" id="UP000597762"/>
    </source>
</evidence>
<protein>
    <submittedName>
        <fullName evidence="2">Uncharacterized protein</fullName>
    </submittedName>
</protein>
<sequence>MYLSIYLSIYLYISLFIYLAILTFSRYLSIYLSIYLSQFLHYLSIYLSQFLHYLSIYLSIYLSQFLHYLSIYLSISISFFPLLRLNLSIQTSLFIIFLSETCLHFQIHSFLLSSLYTRALLIRHLLLFGPFARTVHSNDIATCNFHSSSIVAGAYYVQQLTTFALISNSIFRLL</sequence>
<feature type="transmembrane region" description="Helical" evidence="1">
    <location>
        <begin position="6"/>
        <end position="27"/>
    </location>
</feature>
<dbReference type="AlphaFoldDB" id="A0A812EK80"/>
<feature type="transmembrane region" description="Helical" evidence="1">
    <location>
        <begin position="65"/>
        <end position="83"/>
    </location>
</feature>
<evidence type="ECO:0000313" key="2">
    <source>
        <dbReference type="EMBL" id="CAE1324947.1"/>
    </source>
</evidence>
<keyword evidence="1" id="KW-0812">Transmembrane</keyword>
<dbReference type="EMBL" id="CAHIKZ030005435">
    <property type="protein sequence ID" value="CAE1324947.1"/>
    <property type="molecule type" value="Genomic_DNA"/>
</dbReference>
<comment type="caution">
    <text evidence="2">The sequence shown here is derived from an EMBL/GenBank/DDBJ whole genome shotgun (WGS) entry which is preliminary data.</text>
</comment>